<dbReference type="Gene3D" id="1.10.287.90">
    <property type="match status" value="1"/>
</dbReference>
<keyword evidence="12" id="KW-0564">Palmitate</keyword>
<dbReference type="NCBIfam" id="TIGR01433">
    <property type="entry name" value="CyoA"/>
    <property type="match status" value="1"/>
</dbReference>
<evidence type="ECO:0000313" key="20">
    <source>
        <dbReference type="Proteomes" id="UP000318055"/>
    </source>
</evidence>
<keyword evidence="11 16" id="KW-0472">Membrane</keyword>
<name>A0A518RB84_9SPHN</name>
<dbReference type="InterPro" id="IPR011759">
    <property type="entry name" value="Cyt_c_oxidase_su2_TM_dom"/>
</dbReference>
<feature type="region of interest" description="Disordered" evidence="15">
    <location>
        <begin position="370"/>
        <end position="394"/>
    </location>
</feature>
<feature type="domain" description="Cytochrome oxidase subunit II transmembrane region profile" evidence="18">
    <location>
        <begin position="23"/>
        <end position="120"/>
    </location>
</feature>
<dbReference type="InterPro" id="IPR034227">
    <property type="entry name" value="CuRO_UO_II"/>
</dbReference>
<keyword evidence="6 16" id="KW-0812">Transmembrane</keyword>
<evidence type="ECO:0000256" key="3">
    <source>
        <dbReference type="ARBA" id="ARBA00022448"/>
    </source>
</evidence>
<accession>A0A518RB84</accession>
<feature type="transmembrane region" description="Helical" evidence="16">
    <location>
        <begin position="44"/>
        <end position="69"/>
    </location>
</feature>
<dbReference type="SUPFAM" id="SSF49503">
    <property type="entry name" value="Cupredoxins"/>
    <property type="match status" value="1"/>
</dbReference>
<dbReference type="GO" id="GO:0004129">
    <property type="term" value="F:cytochrome-c oxidase activity"/>
    <property type="evidence" value="ECO:0007669"/>
    <property type="project" value="InterPro"/>
</dbReference>
<evidence type="ECO:0000256" key="14">
    <source>
        <dbReference type="ARBA" id="ARBA00030198"/>
    </source>
</evidence>
<dbReference type="SUPFAM" id="SSF81464">
    <property type="entry name" value="Cytochrome c oxidase subunit II-like, transmembrane region"/>
    <property type="match status" value="1"/>
</dbReference>
<keyword evidence="9 16" id="KW-1133">Transmembrane helix</keyword>
<dbReference type="PANTHER" id="PTHR22888">
    <property type="entry name" value="CYTOCHROME C OXIDASE, SUBUNIT II"/>
    <property type="match status" value="1"/>
</dbReference>
<dbReference type="InterPro" id="IPR006333">
    <property type="entry name" value="Cyt_o_ubiquinol_oxidase_su2"/>
</dbReference>
<keyword evidence="8" id="KW-0249">Electron transport</keyword>
<evidence type="ECO:0000256" key="7">
    <source>
        <dbReference type="ARBA" id="ARBA00022729"/>
    </source>
</evidence>
<dbReference type="PROSITE" id="PS51257">
    <property type="entry name" value="PROKAR_LIPOPROTEIN"/>
    <property type="match status" value="1"/>
</dbReference>
<dbReference type="GO" id="GO:0016682">
    <property type="term" value="F:oxidoreductase activity, acting on diphenols and related substances as donors, oxygen as acceptor"/>
    <property type="evidence" value="ECO:0007669"/>
    <property type="project" value="InterPro"/>
</dbReference>
<comment type="similarity">
    <text evidence="2">Belongs to the cytochrome c oxidase subunit 2 family.</text>
</comment>
<dbReference type="RefSeq" id="WP_145844273.1">
    <property type="nucleotide sequence ID" value="NZ_CP042239.1"/>
</dbReference>
<keyword evidence="10" id="KW-0560">Oxidoreductase</keyword>
<keyword evidence="3" id="KW-0813">Transport</keyword>
<keyword evidence="20" id="KW-1185">Reference proteome</keyword>
<dbReference type="InterPro" id="IPR008972">
    <property type="entry name" value="Cupredoxin"/>
</dbReference>
<evidence type="ECO:0000256" key="6">
    <source>
        <dbReference type="ARBA" id="ARBA00022692"/>
    </source>
</evidence>
<dbReference type="InterPro" id="IPR045187">
    <property type="entry name" value="CcO_II"/>
</dbReference>
<proteinExistence type="inferred from homology"/>
<sequence length="394" mass="42711">MAQTSARFPVVARALTALTLLPLLGGCGMVVLDPAGDVARQQGNLILVSTGLMLLIILPVMALTVFFAWRYRASNKEATYKPDWDHSTQLELVIWAAPLLIIICLGALTWVGTHLLDPYRPLARTAPGQPVAADVKPLEVHVVALDWKWLFIYPEQGIASVNELAVPVNRPIRFRIASSSVMNSFYVPALAGQIYAMPGMETKLHGVFDQTGEFVGFSANYSGAGFSNMRFGVKSLEPAAFDRWVGEARGSGKPLDRATYLKLEQPSEKEPVRRFAQVEPNLFERIVNLCVEPGKMCMHDMMTIDAKGGLGLAGAYNVRDLAYDKFAARGTLPPGDDRYVAAVCTTPMVPVNAPEAKPVDLAPLTGAGLSRARQSVPPARTAMTDPVPPVLPES</sequence>
<keyword evidence="4" id="KW-1003">Cell membrane</keyword>
<dbReference type="KEGG" id="ssua:FPZ54_00820"/>
<evidence type="ECO:0000256" key="13">
    <source>
        <dbReference type="ARBA" id="ARBA00023288"/>
    </source>
</evidence>
<dbReference type="PROSITE" id="PS50857">
    <property type="entry name" value="COX2_CUA"/>
    <property type="match status" value="1"/>
</dbReference>
<dbReference type="EMBL" id="CP042239">
    <property type="protein sequence ID" value="QDX24713.1"/>
    <property type="molecule type" value="Genomic_DNA"/>
</dbReference>
<comment type="subcellular location">
    <subcellularLocation>
        <location evidence="1">Cell membrane</location>
        <topology evidence="1">Multi-pass membrane protein</topology>
    </subcellularLocation>
</comment>
<evidence type="ECO:0000256" key="15">
    <source>
        <dbReference type="SAM" id="MobiDB-lite"/>
    </source>
</evidence>
<evidence type="ECO:0000256" key="9">
    <source>
        <dbReference type="ARBA" id="ARBA00022989"/>
    </source>
</evidence>
<evidence type="ECO:0000256" key="2">
    <source>
        <dbReference type="ARBA" id="ARBA00007866"/>
    </source>
</evidence>
<keyword evidence="13" id="KW-0449">Lipoprotein</keyword>
<protein>
    <recommendedName>
        <fullName evidence="14">Ubiquinol oxidase polypeptide II</fullName>
    </recommendedName>
</protein>
<dbReference type="OrthoDB" id="9783445at2"/>
<evidence type="ECO:0000256" key="4">
    <source>
        <dbReference type="ARBA" id="ARBA00022475"/>
    </source>
</evidence>
<gene>
    <name evidence="19" type="primary">cyoA</name>
    <name evidence="19" type="ORF">FPZ54_00820</name>
</gene>
<evidence type="ECO:0000259" key="18">
    <source>
        <dbReference type="PROSITE" id="PS50999"/>
    </source>
</evidence>
<dbReference type="GO" id="GO:0005507">
    <property type="term" value="F:copper ion binding"/>
    <property type="evidence" value="ECO:0007669"/>
    <property type="project" value="InterPro"/>
</dbReference>
<dbReference type="Pfam" id="PF06481">
    <property type="entry name" value="COX_ARM"/>
    <property type="match status" value="1"/>
</dbReference>
<dbReference type="PANTHER" id="PTHR22888:SF18">
    <property type="entry name" value="CYTOCHROME BO(3) UBIQUINOL OXIDASE SUBUNIT 2"/>
    <property type="match status" value="1"/>
</dbReference>
<organism evidence="19 20">
    <name type="scientific">Sphingomonas suaedae</name>
    <dbReference type="NCBI Taxonomy" id="2599297"/>
    <lineage>
        <taxon>Bacteria</taxon>
        <taxon>Pseudomonadati</taxon>
        <taxon>Pseudomonadota</taxon>
        <taxon>Alphaproteobacteria</taxon>
        <taxon>Sphingomonadales</taxon>
        <taxon>Sphingomonadaceae</taxon>
        <taxon>Sphingomonas</taxon>
    </lineage>
</organism>
<dbReference type="Gene3D" id="2.60.40.420">
    <property type="entry name" value="Cupredoxins - blue copper proteins"/>
    <property type="match status" value="1"/>
</dbReference>
<dbReference type="InterPro" id="IPR036257">
    <property type="entry name" value="Cyt_c_oxidase_su2_TM_sf"/>
</dbReference>
<dbReference type="PROSITE" id="PS50999">
    <property type="entry name" value="COX2_TM"/>
    <property type="match status" value="1"/>
</dbReference>
<evidence type="ECO:0000256" key="8">
    <source>
        <dbReference type="ARBA" id="ARBA00022982"/>
    </source>
</evidence>
<dbReference type="GO" id="GO:0005886">
    <property type="term" value="C:plasma membrane"/>
    <property type="evidence" value="ECO:0007669"/>
    <property type="project" value="UniProtKB-SubCell"/>
</dbReference>
<dbReference type="Pfam" id="PF00116">
    <property type="entry name" value="COX2"/>
    <property type="match status" value="1"/>
</dbReference>
<dbReference type="AlphaFoldDB" id="A0A518RB84"/>
<evidence type="ECO:0000256" key="5">
    <source>
        <dbReference type="ARBA" id="ARBA00022660"/>
    </source>
</evidence>
<dbReference type="GO" id="GO:0009486">
    <property type="term" value="F:cytochrome bo3 ubiquinol oxidase activity"/>
    <property type="evidence" value="ECO:0007669"/>
    <property type="project" value="InterPro"/>
</dbReference>
<evidence type="ECO:0000256" key="1">
    <source>
        <dbReference type="ARBA" id="ARBA00004651"/>
    </source>
</evidence>
<evidence type="ECO:0000313" key="19">
    <source>
        <dbReference type="EMBL" id="QDX24713.1"/>
    </source>
</evidence>
<dbReference type="InterPro" id="IPR010514">
    <property type="entry name" value="COX_ARM"/>
</dbReference>
<dbReference type="CDD" id="cd04212">
    <property type="entry name" value="CuRO_UO_II"/>
    <property type="match status" value="1"/>
</dbReference>
<evidence type="ECO:0000256" key="11">
    <source>
        <dbReference type="ARBA" id="ARBA00023136"/>
    </source>
</evidence>
<evidence type="ECO:0000256" key="10">
    <source>
        <dbReference type="ARBA" id="ARBA00023002"/>
    </source>
</evidence>
<keyword evidence="5" id="KW-0679">Respiratory chain</keyword>
<evidence type="ECO:0000259" key="17">
    <source>
        <dbReference type="PROSITE" id="PS50857"/>
    </source>
</evidence>
<keyword evidence="7" id="KW-0732">Signal</keyword>
<dbReference type="Proteomes" id="UP000318055">
    <property type="component" value="Chromosome"/>
</dbReference>
<dbReference type="InterPro" id="IPR002429">
    <property type="entry name" value="CcO_II-like_C"/>
</dbReference>
<dbReference type="GO" id="GO:0042773">
    <property type="term" value="P:ATP synthesis coupled electron transport"/>
    <property type="evidence" value="ECO:0007669"/>
    <property type="project" value="TreeGrafter"/>
</dbReference>
<evidence type="ECO:0000256" key="12">
    <source>
        <dbReference type="ARBA" id="ARBA00023139"/>
    </source>
</evidence>
<feature type="domain" description="Cytochrome oxidase subunit II copper A binding" evidence="17">
    <location>
        <begin position="135"/>
        <end position="247"/>
    </location>
</feature>
<feature type="transmembrane region" description="Helical" evidence="16">
    <location>
        <begin position="90"/>
        <end position="111"/>
    </location>
</feature>
<reference evidence="19 20" key="1">
    <citation type="submission" date="2019-07" db="EMBL/GenBank/DDBJ databases">
        <title>Sphingomonas alkalisoli sp. nov., isolated from rhizosphere soil of Suaedae salsa.</title>
        <authorList>
            <person name="Zhang H."/>
            <person name="Xu L."/>
            <person name="Zhang J.-X."/>
            <person name="Sun J.-Q."/>
        </authorList>
    </citation>
    <scope>NUCLEOTIDE SEQUENCE [LARGE SCALE GENOMIC DNA]</scope>
    <source>
        <strain evidence="19 20">XS-10</strain>
    </source>
</reference>
<evidence type="ECO:0000256" key="16">
    <source>
        <dbReference type="SAM" id="Phobius"/>
    </source>
</evidence>
<feature type="transmembrane region" description="Helical" evidence="16">
    <location>
        <begin position="12"/>
        <end position="32"/>
    </location>
</feature>